<accession>A0A168A0B7</accession>
<comment type="cofactor">
    <cofactor evidence="8">
        <name>Zn(2+)</name>
        <dbReference type="ChEBI" id="CHEBI:29105"/>
    </cofactor>
</comment>
<dbReference type="GO" id="GO:0016811">
    <property type="term" value="F:hydrolase activity, acting on carbon-nitrogen (but not peptide) bonds, in linear amides"/>
    <property type="evidence" value="ECO:0007669"/>
    <property type="project" value="InterPro"/>
</dbReference>
<proteinExistence type="inferred from homology"/>
<feature type="binding site" evidence="7">
    <location>
        <position position="30"/>
    </location>
    <ligand>
        <name>Ca(2+)</name>
        <dbReference type="ChEBI" id="CHEBI:29108"/>
    </ligand>
</feature>
<feature type="transmembrane region" description="Helical" evidence="9">
    <location>
        <begin position="187"/>
        <end position="205"/>
    </location>
</feature>
<gene>
    <name evidence="10" type="ORF">AAL_05693</name>
</gene>
<evidence type="ECO:0000256" key="1">
    <source>
        <dbReference type="ARBA" id="ARBA00004141"/>
    </source>
</evidence>
<reference evidence="10 11" key="1">
    <citation type="journal article" date="2016" name="Genome Biol. Evol.">
        <title>Divergent and convergent evolution of fungal pathogenicity.</title>
        <authorList>
            <person name="Shang Y."/>
            <person name="Xiao G."/>
            <person name="Zheng P."/>
            <person name="Cen K."/>
            <person name="Zhan S."/>
            <person name="Wang C."/>
        </authorList>
    </citation>
    <scope>NUCLEOTIDE SEQUENCE [LARGE SCALE GENOMIC DNA]</scope>
    <source>
        <strain evidence="10 11">RCEF 2490</strain>
    </source>
</reference>
<feature type="transmembrane region" description="Helical" evidence="9">
    <location>
        <begin position="126"/>
        <end position="144"/>
    </location>
</feature>
<sequence>MGHYNIRFDGDANSLSGLWSPPSSRANFCEEDYALTRYLAEFVNSLTNFAYVYLAVRHMYDNRGAGTSAPSLDFMSLSLLFLGIASFLFHASLRLTFEFADEFSMLVVIWSMLQATLTVRQPRLRCQYITFGLAACFTCFAVFYVQSPKIVYHVVAFVTGLVCVIAQTQYLFHWLQPPLPKAKIRDWRHRTWQAIAVCLAGYLIWNIDLERCAELRQVRRRIGLPWAWLLELHGWWHILTGIAASQFMRVTREIRHEVRCEKQE</sequence>
<feature type="transmembrane region" description="Helical" evidence="9">
    <location>
        <begin position="42"/>
        <end position="60"/>
    </location>
</feature>
<comment type="similarity">
    <text evidence="2">Belongs to the alkaline ceramidase family.</text>
</comment>
<feature type="binding site" evidence="7">
    <location>
        <position position="41"/>
    </location>
    <ligand>
        <name>Ca(2+)</name>
        <dbReference type="ChEBI" id="CHEBI:29108"/>
    </ligand>
</feature>
<keyword evidence="6 9" id="KW-0472">Membrane</keyword>
<dbReference type="OrthoDB" id="187171at2759"/>
<dbReference type="GO" id="GO:0005789">
    <property type="term" value="C:endoplasmic reticulum membrane"/>
    <property type="evidence" value="ECO:0007669"/>
    <property type="project" value="TreeGrafter"/>
</dbReference>
<dbReference type="Pfam" id="PF05875">
    <property type="entry name" value="Ceramidase"/>
    <property type="match status" value="1"/>
</dbReference>
<dbReference type="STRING" id="1081109.A0A168A0B7"/>
<dbReference type="AlphaFoldDB" id="A0A168A0B7"/>
<dbReference type="InterPro" id="IPR008901">
    <property type="entry name" value="ACER"/>
</dbReference>
<evidence type="ECO:0000256" key="2">
    <source>
        <dbReference type="ARBA" id="ARBA00009780"/>
    </source>
</evidence>
<evidence type="ECO:0000256" key="5">
    <source>
        <dbReference type="ARBA" id="ARBA00022989"/>
    </source>
</evidence>
<evidence type="ECO:0000313" key="10">
    <source>
        <dbReference type="EMBL" id="KZZ93308.1"/>
    </source>
</evidence>
<comment type="subcellular location">
    <subcellularLocation>
        <location evidence="1">Membrane</location>
        <topology evidence="1">Multi-pass membrane protein</topology>
    </subcellularLocation>
</comment>
<feature type="binding site" evidence="8">
    <location>
        <position position="90"/>
    </location>
    <ligand>
        <name>Zn(2+)</name>
        <dbReference type="ChEBI" id="CHEBI:29105"/>
        <note>catalytic</note>
    </ligand>
</feature>
<keyword evidence="4" id="KW-0378">Hydrolase</keyword>
<dbReference type="GO" id="GO:0046872">
    <property type="term" value="F:metal ion binding"/>
    <property type="evidence" value="ECO:0007669"/>
    <property type="project" value="UniProtKB-KW"/>
</dbReference>
<dbReference type="GO" id="GO:0046513">
    <property type="term" value="P:ceramide biosynthetic process"/>
    <property type="evidence" value="ECO:0007669"/>
    <property type="project" value="TreeGrafter"/>
</dbReference>
<keyword evidence="5 9" id="KW-1133">Transmembrane helix</keyword>
<feature type="binding site" evidence="8">
    <location>
        <position position="233"/>
    </location>
    <ligand>
        <name>Zn(2+)</name>
        <dbReference type="ChEBI" id="CHEBI:29105"/>
        <note>catalytic</note>
    </ligand>
</feature>
<evidence type="ECO:0000256" key="3">
    <source>
        <dbReference type="ARBA" id="ARBA00022692"/>
    </source>
</evidence>
<feature type="binding site" evidence="8">
    <location>
        <position position="237"/>
    </location>
    <ligand>
        <name>Zn(2+)</name>
        <dbReference type="ChEBI" id="CHEBI:29105"/>
        <note>catalytic</note>
    </ligand>
</feature>
<name>A0A168A0B7_9HYPO</name>
<feature type="transmembrane region" description="Helical" evidence="9">
    <location>
        <begin position="72"/>
        <end position="91"/>
    </location>
</feature>
<dbReference type="EMBL" id="AZGY01000013">
    <property type="protein sequence ID" value="KZZ93308.1"/>
    <property type="molecule type" value="Genomic_DNA"/>
</dbReference>
<feature type="transmembrane region" description="Helical" evidence="9">
    <location>
        <begin position="225"/>
        <end position="245"/>
    </location>
</feature>
<keyword evidence="3 9" id="KW-0812">Transmembrane</keyword>
<dbReference type="PANTHER" id="PTHR46187:SF1">
    <property type="entry name" value="ALKALINE PHYTOCERAMIDASE"/>
    <property type="match status" value="1"/>
</dbReference>
<dbReference type="Proteomes" id="UP000078544">
    <property type="component" value="Unassembled WGS sequence"/>
</dbReference>
<evidence type="ECO:0000256" key="7">
    <source>
        <dbReference type="PIRSR" id="PIRSR608901-1"/>
    </source>
</evidence>
<dbReference type="GO" id="GO:0046514">
    <property type="term" value="P:ceramide catabolic process"/>
    <property type="evidence" value="ECO:0007669"/>
    <property type="project" value="TreeGrafter"/>
</dbReference>
<keyword evidence="7" id="KW-0106">Calcium</keyword>
<evidence type="ECO:0000313" key="11">
    <source>
        <dbReference type="Proteomes" id="UP000078544"/>
    </source>
</evidence>
<comment type="caution">
    <text evidence="10">The sequence shown here is derived from an EMBL/GenBank/DDBJ whole genome shotgun (WGS) entry which is preliminary data.</text>
</comment>
<evidence type="ECO:0000256" key="6">
    <source>
        <dbReference type="ARBA" id="ARBA00023136"/>
    </source>
</evidence>
<keyword evidence="8" id="KW-0862">Zinc</keyword>
<keyword evidence="11" id="KW-1185">Reference proteome</keyword>
<keyword evidence="7" id="KW-0479">Metal-binding</keyword>
<protein>
    <submittedName>
        <fullName evidence="10">Alkaline ceramidase family protein</fullName>
    </submittedName>
</protein>
<dbReference type="PANTHER" id="PTHR46187">
    <property type="entry name" value="ALKALINE CERAMIDASE 3"/>
    <property type="match status" value="1"/>
</dbReference>
<organism evidence="10 11">
    <name type="scientific">Moelleriella libera RCEF 2490</name>
    <dbReference type="NCBI Taxonomy" id="1081109"/>
    <lineage>
        <taxon>Eukaryota</taxon>
        <taxon>Fungi</taxon>
        <taxon>Dikarya</taxon>
        <taxon>Ascomycota</taxon>
        <taxon>Pezizomycotina</taxon>
        <taxon>Sordariomycetes</taxon>
        <taxon>Hypocreomycetidae</taxon>
        <taxon>Hypocreales</taxon>
        <taxon>Clavicipitaceae</taxon>
        <taxon>Moelleriella</taxon>
    </lineage>
</organism>
<feature type="transmembrane region" description="Helical" evidence="9">
    <location>
        <begin position="150"/>
        <end position="175"/>
    </location>
</feature>
<evidence type="ECO:0000256" key="8">
    <source>
        <dbReference type="PIRSR" id="PIRSR608901-2"/>
    </source>
</evidence>
<evidence type="ECO:0000256" key="9">
    <source>
        <dbReference type="SAM" id="Phobius"/>
    </source>
</evidence>
<evidence type="ECO:0000256" key="4">
    <source>
        <dbReference type="ARBA" id="ARBA00022801"/>
    </source>
</evidence>